<dbReference type="InterPro" id="IPR013424">
    <property type="entry name" value="Ice-binding_C"/>
</dbReference>
<evidence type="ECO:0000256" key="1">
    <source>
        <dbReference type="SAM" id="SignalP"/>
    </source>
</evidence>
<dbReference type="Pfam" id="PF07589">
    <property type="entry name" value="PEP-CTERM"/>
    <property type="match status" value="1"/>
</dbReference>
<dbReference type="HOGENOM" id="CLU_996202_0_0_3"/>
<keyword evidence="4" id="KW-1185">Reference proteome</keyword>
<feature type="signal peptide" evidence="1">
    <location>
        <begin position="1"/>
        <end position="25"/>
    </location>
</feature>
<dbReference type="Proteomes" id="UP000027395">
    <property type="component" value="Chromosome"/>
</dbReference>
<keyword evidence="1" id="KW-0732">Signal</keyword>
<dbReference type="NCBIfam" id="NF041929">
    <property type="entry name" value="Xrt_dep_XDP2"/>
    <property type="match status" value="1"/>
</dbReference>
<dbReference type="eggNOG" id="COG3064">
    <property type="taxonomic scope" value="Bacteria"/>
</dbReference>
<evidence type="ECO:0000313" key="4">
    <source>
        <dbReference type="Proteomes" id="UP000027395"/>
    </source>
</evidence>
<evidence type="ECO:0000259" key="2">
    <source>
        <dbReference type="Pfam" id="PF07589"/>
    </source>
</evidence>
<proteinExistence type="predicted"/>
<reference evidence="3 4" key="1">
    <citation type="journal article" date="2014" name="Appl. Environ. Microbiol.">
        <title>Elucidation of insertion elements encoded on plasmids and in vitro construction of shuttle vectors from the toxic cyanobacterium Planktothrix.</title>
        <authorList>
            <person name="Christiansen G."/>
            <person name="Goesmann A."/>
            <person name="Kurmayer R."/>
        </authorList>
    </citation>
    <scope>NUCLEOTIDE SEQUENCE [LARGE SCALE GENOMIC DNA]</scope>
    <source>
        <strain evidence="3 4">NIVA-CYA 126/8</strain>
    </source>
</reference>
<dbReference type="PATRIC" id="fig|388467.6.peg.725"/>
<feature type="domain" description="Ice-binding protein C-terminal" evidence="2">
    <location>
        <begin position="230"/>
        <end position="252"/>
    </location>
</feature>
<accession>A0A073CE55</accession>
<dbReference type="RefSeq" id="WP_042152193.1">
    <property type="nucleotide sequence ID" value="NZ_CM002803.1"/>
</dbReference>
<dbReference type="AlphaFoldDB" id="A0A073CE55"/>
<gene>
    <name evidence="3" type="ORF">A19Y_0784</name>
</gene>
<feature type="chain" id="PRO_5001688987" description="Ice-binding protein C-terminal domain-containing protein" evidence="1">
    <location>
        <begin position="26"/>
        <end position="256"/>
    </location>
</feature>
<dbReference type="EMBL" id="CM002803">
    <property type="protein sequence ID" value="KEI65943.1"/>
    <property type="molecule type" value="Genomic_DNA"/>
</dbReference>
<organism evidence="3 4">
    <name type="scientific">Planktothrix agardhii (strain NIVA-CYA 126/8)</name>
    <dbReference type="NCBI Taxonomy" id="388467"/>
    <lineage>
        <taxon>Bacteria</taxon>
        <taxon>Bacillati</taxon>
        <taxon>Cyanobacteriota</taxon>
        <taxon>Cyanophyceae</taxon>
        <taxon>Oscillatoriophycideae</taxon>
        <taxon>Oscillatoriales</taxon>
        <taxon>Microcoleaceae</taxon>
        <taxon>Planktothrix</taxon>
    </lineage>
</organism>
<dbReference type="NCBIfam" id="TIGR02595">
    <property type="entry name" value="PEP_CTERM"/>
    <property type="match status" value="1"/>
</dbReference>
<name>A0A073CE55_PLAA1</name>
<evidence type="ECO:0000313" key="3">
    <source>
        <dbReference type="EMBL" id="KEI65943.1"/>
    </source>
</evidence>
<protein>
    <recommendedName>
        <fullName evidence="2">Ice-binding protein C-terminal domain-containing protein</fullName>
    </recommendedName>
</protein>
<sequence>MKTTLLTTLISTLALTGICATSAQAFTFKTNYTTSDTSEWKSDISLSSVEIGSKTYSNFSLVKDVNIIQNDLWTGGNTGAASSDRGDNASGVQVENPTGSNLAASLGNLNLSNIIDTEDNGKFALDLFFGKPVDNFLFFERGKNSKLQVQALNKKGELTGNSILLDSSGWKDAGYRLDTTEIIGAQVVGSLGVSLLDLGLTDSKSFGGLRLISESNYVGPDFKVVGLNKAVPEPATVLGLGLVGAALAMSRRKKAQ</sequence>